<dbReference type="EMBL" id="JALNUB010000005">
    <property type="protein sequence ID" value="MCK8142250.1"/>
    <property type="molecule type" value="Genomic_DNA"/>
</dbReference>
<evidence type="ECO:0000313" key="2">
    <source>
        <dbReference type="Proteomes" id="UP001139260"/>
    </source>
</evidence>
<proteinExistence type="predicted"/>
<gene>
    <name evidence="1" type="ORF">MW871_10145</name>
</gene>
<reference evidence="1" key="1">
    <citation type="submission" date="2022-04" db="EMBL/GenBank/DDBJ databases">
        <title>Flavobacterium pygoscelis sp. nov. isolated from Chinstrap chick (Pygoscelis antarcticus).</title>
        <authorList>
            <person name="Irgang R."/>
            <person name="Poblete-Morales M."/>
            <person name="Avendano-Herrera R."/>
        </authorList>
    </citation>
    <scope>NUCLEOTIDE SEQUENCE</scope>
    <source>
        <strain evidence="1">I-SCBP12n</strain>
    </source>
</reference>
<accession>A0A9X1XRL6</accession>
<dbReference type="Pfam" id="PF09720">
    <property type="entry name" value="Unstab_antitox"/>
    <property type="match status" value="1"/>
</dbReference>
<protein>
    <submittedName>
        <fullName evidence="1">Addiction module protein</fullName>
    </submittedName>
</protein>
<name>A0A9X1XRL6_9FLAO</name>
<dbReference type="NCBIfam" id="TIGR02574">
    <property type="entry name" value="stabl_TIGR02574"/>
    <property type="match status" value="1"/>
</dbReference>
<sequence length="68" mass="8067">MEIKDLNKITTAEKIVLVEQLWDSVSKKDIDLSSELKSELDFRLQKVEEGRAEYFTWQDVKKHIDSLR</sequence>
<dbReference type="AlphaFoldDB" id="A0A9X1XRL6"/>
<evidence type="ECO:0000313" key="1">
    <source>
        <dbReference type="EMBL" id="MCK8142250.1"/>
    </source>
</evidence>
<keyword evidence="2" id="KW-1185">Reference proteome</keyword>
<dbReference type="Proteomes" id="UP001139260">
    <property type="component" value="Unassembled WGS sequence"/>
</dbReference>
<dbReference type="InterPro" id="IPR013406">
    <property type="entry name" value="CHP02574_addiction_mod"/>
</dbReference>
<dbReference type="RefSeq" id="WP_188048960.1">
    <property type="nucleotide sequence ID" value="NZ_JALNUB010000005.1"/>
</dbReference>
<comment type="caution">
    <text evidence="1">The sequence shown here is derived from an EMBL/GenBank/DDBJ whole genome shotgun (WGS) entry which is preliminary data.</text>
</comment>
<organism evidence="1 2">
    <name type="scientific">Flavobacterium pygoscelis</name>
    <dbReference type="NCBI Taxonomy" id="2893176"/>
    <lineage>
        <taxon>Bacteria</taxon>
        <taxon>Pseudomonadati</taxon>
        <taxon>Bacteroidota</taxon>
        <taxon>Flavobacteriia</taxon>
        <taxon>Flavobacteriales</taxon>
        <taxon>Flavobacteriaceae</taxon>
        <taxon>Flavobacterium</taxon>
    </lineage>
</organism>